<accession>A0ABP8IP82</accession>
<protein>
    <recommendedName>
        <fullName evidence="2">Outer membrane protein beta-barrel domain-containing protein</fullName>
    </recommendedName>
</protein>
<feature type="domain" description="Outer membrane protein beta-barrel" evidence="2">
    <location>
        <begin position="28"/>
        <end position="186"/>
    </location>
</feature>
<keyword evidence="4" id="KW-1185">Reference proteome</keyword>
<feature type="signal peptide" evidence="1">
    <location>
        <begin position="1"/>
        <end position="22"/>
    </location>
</feature>
<keyword evidence="1" id="KW-0732">Signal</keyword>
<name>A0ABP8IP82_9BACT</name>
<evidence type="ECO:0000313" key="3">
    <source>
        <dbReference type="EMBL" id="GAA4365128.1"/>
    </source>
</evidence>
<organism evidence="3 4">
    <name type="scientific">Hymenobacter saemangeumensis</name>
    <dbReference type="NCBI Taxonomy" id="1084522"/>
    <lineage>
        <taxon>Bacteria</taxon>
        <taxon>Pseudomonadati</taxon>
        <taxon>Bacteroidota</taxon>
        <taxon>Cytophagia</taxon>
        <taxon>Cytophagales</taxon>
        <taxon>Hymenobacteraceae</taxon>
        <taxon>Hymenobacter</taxon>
    </lineage>
</organism>
<gene>
    <name evidence="3" type="ORF">GCM10023185_35180</name>
</gene>
<dbReference type="Pfam" id="PF13568">
    <property type="entry name" value="OMP_b-brl_2"/>
    <property type="match status" value="1"/>
</dbReference>
<sequence length="223" mass="23777">MHRLLLPLACFLLLTGARPATAQHQRSDRAGFRLGGSVAQYRGEDADAGGSSRLGLCGGLVLHLPVSKALSVQPEFLFSQKGASDQPFALSSTLTARGSQRLTYVELPLLVKLRSQVGPFIELGPALGYLLSASADYTAPNGQSATADNARNFKRFDWSLAAGLGYQGAKGLLLGLRYHGGLSSVFTAGSYRGVGGEARIYNQAFQVYAGYIFFGRPQAEFPE</sequence>
<comment type="caution">
    <text evidence="3">The sequence shown here is derived from an EMBL/GenBank/DDBJ whole genome shotgun (WGS) entry which is preliminary data.</text>
</comment>
<feature type="chain" id="PRO_5045631606" description="Outer membrane protein beta-barrel domain-containing protein" evidence="1">
    <location>
        <begin position="23"/>
        <end position="223"/>
    </location>
</feature>
<dbReference type="Proteomes" id="UP001501153">
    <property type="component" value="Unassembled WGS sequence"/>
</dbReference>
<evidence type="ECO:0000313" key="4">
    <source>
        <dbReference type="Proteomes" id="UP001501153"/>
    </source>
</evidence>
<evidence type="ECO:0000259" key="2">
    <source>
        <dbReference type="Pfam" id="PF13568"/>
    </source>
</evidence>
<proteinExistence type="predicted"/>
<evidence type="ECO:0000256" key="1">
    <source>
        <dbReference type="SAM" id="SignalP"/>
    </source>
</evidence>
<reference evidence="4" key="1">
    <citation type="journal article" date="2019" name="Int. J. Syst. Evol. Microbiol.">
        <title>The Global Catalogue of Microorganisms (GCM) 10K type strain sequencing project: providing services to taxonomists for standard genome sequencing and annotation.</title>
        <authorList>
            <consortium name="The Broad Institute Genomics Platform"/>
            <consortium name="The Broad Institute Genome Sequencing Center for Infectious Disease"/>
            <person name="Wu L."/>
            <person name="Ma J."/>
        </authorList>
    </citation>
    <scope>NUCLEOTIDE SEQUENCE [LARGE SCALE GENOMIC DNA]</scope>
    <source>
        <strain evidence="4">JCM 17923</strain>
    </source>
</reference>
<dbReference type="EMBL" id="BAABGZ010000073">
    <property type="protein sequence ID" value="GAA4365128.1"/>
    <property type="molecule type" value="Genomic_DNA"/>
</dbReference>
<dbReference type="RefSeq" id="WP_345237424.1">
    <property type="nucleotide sequence ID" value="NZ_BAABGZ010000073.1"/>
</dbReference>
<dbReference type="InterPro" id="IPR025665">
    <property type="entry name" value="Beta-barrel_OMP_2"/>
</dbReference>